<keyword evidence="1" id="KW-0472">Membrane</keyword>
<keyword evidence="1" id="KW-1133">Transmembrane helix</keyword>
<organism evidence="3 4">
    <name type="scientific">Robbsia betulipollinis</name>
    <dbReference type="NCBI Taxonomy" id="2981849"/>
    <lineage>
        <taxon>Bacteria</taxon>
        <taxon>Pseudomonadati</taxon>
        <taxon>Pseudomonadota</taxon>
        <taxon>Betaproteobacteria</taxon>
        <taxon>Burkholderiales</taxon>
        <taxon>Burkholderiaceae</taxon>
        <taxon>Robbsia</taxon>
    </lineage>
</organism>
<keyword evidence="1" id="KW-0812">Transmembrane</keyword>
<gene>
    <name evidence="3" type="ORF">OVY01_10860</name>
</gene>
<feature type="transmembrane region" description="Helical" evidence="1">
    <location>
        <begin position="6"/>
        <end position="29"/>
    </location>
</feature>
<dbReference type="Pfam" id="PF13548">
    <property type="entry name" value="DUF4126"/>
    <property type="match status" value="1"/>
</dbReference>
<keyword evidence="4" id="KW-1185">Reference proteome</keyword>
<reference evidence="3" key="1">
    <citation type="submission" date="2022-11" db="EMBL/GenBank/DDBJ databases">
        <title>Robbsia betulipollinis sp. nov., isolated from pollen of birch (Betula pendula).</title>
        <authorList>
            <person name="Shi H."/>
            <person name="Ambika Manirajan B."/>
            <person name="Ratering S."/>
            <person name="Geissler-Plaum R."/>
            <person name="Schnell S."/>
        </authorList>
    </citation>
    <scope>NUCLEOTIDE SEQUENCE</scope>
    <source>
        <strain evidence="3">Bb-Pol-6</strain>
    </source>
</reference>
<protein>
    <submittedName>
        <fullName evidence="3">DUF4126 domain-containing protein</fullName>
    </submittedName>
</protein>
<comment type="caution">
    <text evidence="3">The sequence shown here is derived from an EMBL/GenBank/DDBJ whole genome shotgun (WGS) entry which is preliminary data.</text>
</comment>
<name>A0ABT3ZME4_9BURK</name>
<feature type="transmembrane region" description="Helical" evidence="1">
    <location>
        <begin position="41"/>
        <end position="63"/>
    </location>
</feature>
<dbReference type="EMBL" id="JAPMXC010000001">
    <property type="protein sequence ID" value="MCY0387726.1"/>
    <property type="molecule type" value="Genomic_DNA"/>
</dbReference>
<sequence>MIEAFSLAAGLAWASGLRLYLTVFLAGLAGRSGIADLPGTLHILSSPWIIGIAAILATLEFLADKIPALDSLWDAFHTVIRIPAGALLATAAFGHADATVLSVAAVFGAGLSGAAHLTKAGTRALINFSPASLSNWLASSAEDVLVLVGLTLALFMPMAFLALMLAFLMVAGWALPRLWRGVQGGWQRMSTQMVGARIRSRSDYRSLGKRD</sequence>
<dbReference type="Proteomes" id="UP001082899">
    <property type="component" value="Unassembled WGS sequence"/>
</dbReference>
<dbReference type="RefSeq" id="WP_267847448.1">
    <property type="nucleotide sequence ID" value="NZ_JAPMXC010000001.1"/>
</dbReference>
<evidence type="ECO:0000313" key="4">
    <source>
        <dbReference type="Proteomes" id="UP001082899"/>
    </source>
</evidence>
<evidence type="ECO:0000259" key="2">
    <source>
        <dbReference type="Pfam" id="PF13548"/>
    </source>
</evidence>
<feature type="domain" description="DUF4126" evidence="2">
    <location>
        <begin position="7"/>
        <end position="176"/>
    </location>
</feature>
<evidence type="ECO:0000313" key="3">
    <source>
        <dbReference type="EMBL" id="MCY0387726.1"/>
    </source>
</evidence>
<evidence type="ECO:0000256" key="1">
    <source>
        <dbReference type="SAM" id="Phobius"/>
    </source>
</evidence>
<feature type="transmembrane region" description="Helical" evidence="1">
    <location>
        <begin position="144"/>
        <end position="170"/>
    </location>
</feature>
<dbReference type="InterPro" id="IPR025196">
    <property type="entry name" value="DUF4126"/>
</dbReference>
<accession>A0ABT3ZME4</accession>
<proteinExistence type="predicted"/>